<dbReference type="Pfam" id="PF13552">
    <property type="entry name" value="DUF4127"/>
    <property type="match status" value="1"/>
</dbReference>
<reference evidence="1" key="1">
    <citation type="submission" date="2020-09" db="EMBL/GenBank/DDBJ databases">
        <title>A novel bacterium of genus Paenibacillus, isolated from South China Sea.</title>
        <authorList>
            <person name="Huang H."/>
            <person name="Mo K."/>
            <person name="Hu Y."/>
        </authorList>
    </citation>
    <scope>NUCLEOTIDE SEQUENCE</scope>
    <source>
        <strain evidence="1">IB182493</strain>
    </source>
</reference>
<dbReference type="InterPro" id="IPR025394">
    <property type="entry name" value="DUF4127"/>
</dbReference>
<dbReference type="AlphaFoldDB" id="A0A927CMU7"/>
<dbReference type="EMBL" id="JACXIY010000018">
    <property type="protein sequence ID" value="MBD2870177.1"/>
    <property type="molecule type" value="Genomic_DNA"/>
</dbReference>
<sequence>MSKIVYLPLDERPCNAKYPKMIAAITDLALVAPPAALLGAKKRPAAFEGLARWLSAEAERADYLIVSADMLVYGGIVPSRLHQLPYAECAARLSVLKELKRRNPALRIYAFSLIMRAPAYDSSDEEPDYYEHYGQAICRYGWLEDKQAAAPPGEEERLERERLLARIPQEVLGDFLRRRATNARINELAIEFVKEGVIDQLIIPLDDNAEYGFSPMEQRNLLFAVERGNLMDRVLIHPGADEVGCILFAKVFCEVKQYQPEACVRYSSTRGPAIIPKYEDRSLNESVKSHLNAGGAFMGDSAHTADFVLMVHSPPVSQQDVAESPNPFARRHRAYYSEVHTAEFVTALDALSRRGHLVALADVASCNGADHALMQLLAKKNLLRRLTAYAGWNTSGNTLGTVVSHAIVASYYRRSPSRPAHSDAMSDRFRLYRFIEDWGYQTLARQQIAAHLPELGGNYFQIGHIRERVSQLVTDKLRRFCTDFLGEAAGGAADGLSADLPWNRMFEVDLTLGQDGPVRDGR</sequence>
<accession>A0A927CMU7</accession>
<keyword evidence="2" id="KW-1185">Reference proteome</keyword>
<dbReference type="Proteomes" id="UP000632125">
    <property type="component" value="Unassembled WGS sequence"/>
</dbReference>
<comment type="caution">
    <text evidence="1">The sequence shown here is derived from an EMBL/GenBank/DDBJ whole genome shotgun (WGS) entry which is preliminary data.</text>
</comment>
<gene>
    <name evidence="1" type="ORF">IDH41_16450</name>
</gene>
<dbReference type="RefSeq" id="WP_190862882.1">
    <property type="nucleotide sequence ID" value="NZ_JACXIY010000018.1"/>
</dbReference>
<proteinExistence type="predicted"/>
<protein>
    <submittedName>
        <fullName evidence="1">DUF4127 family protein</fullName>
    </submittedName>
</protein>
<name>A0A927CMU7_9BACL</name>
<evidence type="ECO:0000313" key="2">
    <source>
        <dbReference type="Proteomes" id="UP000632125"/>
    </source>
</evidence>
<organism evidence="1 2">
    <name type="scientific">Paenibacillus arenilitoris</name>
    <dbReference type="NCBI Taxonomy" id="2772299"/>
    <lineage>
        <taxon>Bacteria</taxon>
        <taxon>Bacillati</taxon>
        <taxon>Bacillota</taxon>
        <taxon>Bacilli</taxon>
        <taxon>Bacillales</taxon>
        <taxon>Paenibacillaceae</taxon>
        <taxon>Paenibacillus</taxon>
    </lineage>
</organism>
<evidence type="ECO:0000313" key="1">
    <source>
        <dbReference type="EMBL" id="MBD2870177.1"/>
    </source>
</evidence>